<evidence type="ECO:0000256" key="4">
    <source>
        <dbReference type="ARBA" id="ARBA00023186"/>
    </source>
</evidence>
<evidence type="ECO:0000256" key="1">
    <source>
        <dbReference type="ARBA" id="ARBA00008239"/>
    </source>
</evidence>
<dbReference type="Pfam" id="PF13589">
    <property type="entry name" value="HATPase_c_3"/>
    <property type="match status" value="1"/>
</dbReference>
<dbReference type="SUPFAM" id="SSF55874">
    <property type="entry name" value="ATPase domain of HSP90 chaperone/DNA topoisomerase II/histidine kinase"/>
    <property type="match status" value="1"/>
</dbReference>
<feature type="domain" description="Histidine kinase/HSP90-like ATPase" evidence="5">
    <location>
        <begin position="23"/>
        <end position="163"/>
    </location>
</feature>
<organism evidence="6 7">
    <name type="scientific">Actinomadura vinacea</name>
    <dbReference type="NCBI Taxonomy" id="115336"/>
    <lineage>
        <taxon>Bacteria</taxon>
        <taxon>Bacillati</taxon>
        <taxon>Actinomycetota</taxon>
        <taxon>Actinomycetes</taxon>
        <taxon>Streptosporangiales</taxon>
        <taxon>Thermomonosporaceae</taxon>
        <taxon>Actinomadura</taxon>
    </lineage>
</organism>
<dbReference type="NCBIfam" id="NF010683">
    <property type="entry name" value="PRK14083.1"/>
    <property type="match status" value="1"/>
</dbReference>
<keyword evidence="4" id="KW-0143">Chaperone</keyword>
<evidence type="ECO:0000313" key="7">
    <source>
        <dbReference type="Proteomes" id="UP001501231"/>
    </source>
</evidence>
<evidence type="ECO:0000313" key="6">
    <source>
        <dbReference type="EMBL" id="GAA2435215.1"/>
    </source>
</evidence>
<dbReference type="Gene3D" id="3.30.230.80">
    <property type="match status" value="1"/>
</dbReference>
<dbReference type="EMBL" id="BAAARW010000020">
    <property type="protein sequence ID" value="GAA2435215.1"/>
    <property type="molecule type" value="Genomic_DNA"/>
</dbReference>
<dbReference type="SMART" id="SM00387">
    <property type="entry name" value="HATPase_c"/>
    <property type="match status" value="1"/>
</dbReference>
<dbReference type="SUPFAM" id="SSF54211">
    <property type="entry name" value="Ribosomal protein S5 domain 2-like"/>
    <property type="match status" value="1"/>
</dbReference>
<dbReference type="InterPro" id="IPR001404">
    <property type="entry name" value="Hsp90_fam"/>
</dbReference>
<accession>A0ABN3JQN0</accession>
<comment type="caution">
    <text evidence="6">The sequence shown here is derived from an EMBL/GenBank/DDBJ whole genome shotgun (WGS) entry which is preliminary data.</text>
</comment>
<evidence type="ECO:0000259" key="5">
    <source>
        <dbReference type="SMART" id="SM00387"/>
    </source>
</evidence>
<dbReference type="Proteomes" id="UP001501231">
    <property type="component" value="Unassembled WGS sequence"/>
</dbReference>
<dbReference type="InterPro" id="IPR020568">
    <property type="entry name" value="Ribosomal_Su5_D2-typ_SF"/>
</dbReference>
<dbReference type="InterPro" id="IPR036890">
    <property type="entry name" value="HATPase_C_sf"/>
</dbReference>
<keyword evidence="7" id="KW-1185">Reference proteome</keyword>
<sequence>MRHSFNVDLRGIVDLLGRHLYPSPRAYLRELLQNAVDALSAHRPAAPRITIEPPSATGDGTLRVHDNGIGLTEAQVHELLATIGRSSKRDELGFSRQQFLGQFGIGLLSCFLVADEVEVVTRSVAGGETVRWVGHSGGHYTVETAGPRPEPGTTVTLRARHGSEHWLSDDTVLHLAGHFGSLLPYPVEVGDRLVTEGPPPWRTEHADPRARREELLRYAETALEFRPFDVIDLNVPAAGLTGVAYVLPTPLPASARATHRVYLKRMLLGERVERLLPDWAFFARCVVDATELRPTADREQLYEDDLLAETRDALGEQLRAWLVRLSTTAPARLSRFLAVHHLGVKALAVHDTDMLRLVDRWLPVETGDGEMTLAEFRRRHGRIRYSASVDEFRQFAGVATAQGVGLVNAGYAYDAEILNRLPLLDPDIAVTRLDPAELATHMDPLDPSAETAVQGFLGHARRALDRLGCEPVLRAFEPVTLPALYLEGRAAARHAERHAALESADGAWADMLDGLDEAEPAGPTRPQLILNHNNPLVRRVTTLADPLLARLVVEAMYGHALMQGHHPMRPADTAALNRSFLGLVEWAVHNVEDD</sequence>
<dbReference type="PANTHER" id="PTHR11528">
    <property type="entry name" value="HEAT SHOCK PROTEIN 90 FAMILY MEMBER"/>
    <property type="match status" value="1"/>
</dbReference>
<gene>
    <name evidence="6" type="ORF">GCM10010191_57300</name>
</gene>
<comment type="similarity">
    <text evidence="1">Belongs to the heat shock protein 90 family.</text>
</comment>
<dbReference type="Gene3D" id="3.30.565.10">
    <property type="entry name" value="Histidine kinase-like ATPase, C-terminal domain"/>
    <property type="match status" value="1"/>
</dbReference>
<evidence type="ECO:0000256" key="2">
    <source>
        <dbReference type="ARBA" id="ARBA00022741"/>
    </source>
</evidence>
<keyword evidence="3" id="KW-0067">ATP-binding</keyword>
<keyword evidence="2" id="KW-0547">Nucleotide-binding</keyword>
<dbReference type="InterPro" id="IPR003594">
    <property type="entry name" value="HATPase_dom"/>
</dbReference>
<name>A0ABN3JQN0_9ACTN</name>
<proteinExistence type="inferred from homology"/>
<dbReference type="PIRSF" id="PIRSF002583">
    <property type="entry name" value="Hsp90"/>
    <property type="match status" value="1"/>
</dbReference>
<reference evidence="6 7" key="1">
    <citation type="journal article" date="2019" name="Int. J. Syst. Evol. Microbiol.">
        <title>The Global Catalogue of Microorganisms (GCM) 10K type strain sequencing project: providing services to taxonomists for standard genome sequencing and annotation.</title>
        <authorList>
            <consortium name="The Broad Institute Genomics Platform"/>
            <consortium name="The Broad Institute Genome Sequencing Center for Infectious Disease"/>
            <person name="Wu L."/>
            <person name="Ma J."/>
        </authorList>
    </citation>
    <scope>NUCLEOTIDE SEQUENCE [LARGE SCALE GENOMIC DNA]</scope>
    <source>
        <strain evidence="6 7">JCM 3325</strain>
    </source>
</reference>
<evidence type="ECO:0000256" key="3">
    <source>
        <dbReference type="ARBA" id="ARBA00022840"/>
    </source>
</evidence>
<dbReference type="RefSeq" id="WP_344593042.1">
    <property type="nucleotide sequence ID" value="NZ_BAAARW010000020.1"/>
</dbReference>
<protein>
    <submittedName>
        <fullName evidence="6">HSP90 family protein</fullName>
    </submittedName>
</protein>